<dbReference type="InterPro" id="IPR036505">
    <property type="entry name" value="Amidase/PGRP_sf"/>
</dbReference>
<feature type="signal peptide" evidence="3">
    <location>
        <begin position="1"/>
        <end position="30"/>
    </location>
</feature>
<name>A0A9D3PWU0_MEGAT</name>
<dbReference type="Proteomes" id="UP001046870">
    <property type="component" value="Chromosome 9"/>
</dbReference>
<evidence type="ECO:0008006" key="8">
    <source>
        <dbReference type="Google" id="ProtNLM"/>
    </source>
</evidence>
<keyword evidence="7" id="KW-1185">Reference proteome</keyword>
<dbReference type="SMART" id="SM00701">
    <property type="entry name" value="PGRP"/>
    <property type="match status" value="1"/>
</dbReference>
<keyword evidence="2" id="KW-0391">Immunity</keyword>
<dbReference type="PANTHER" id="PTHR11022">
    <property type="entry name" value="PEPTIDOGLYCAN RECOGNITION PROTEIN"/>
    <property type="match status" value="1"/>
</dbReference>
<dbReference type="GO" id="GO:0009253">
    <property type="term" value="P:peptidoglycan catabolic process"/>
    <property type="evidence" value="ECO:0007669"/>
    <property type="project" value="InterPro"/>
</dbReference>
<dbReference type="GO" id="GO:0008745">
    <property type="term" value="F:N-acetylmuramoyl-L-alanine amidase activity"/>
    <property type="evidence" value="ECO:0007669"/>
    <property type="project" value="InterPro"/>
</dbReference>
<dbReference type="Pfam" id="PF01510">
    <property type="entry name" value="Amidase_2"/>
    <property type="match status" value="1"/>
</dbReference>
<proteinExistence type="inferred from homology"/>
<dbReference type="Gene3D" id="3.40.80.10">
    <property type="entry name" value="Peptidoglycan recognition protein-like"/>
    <property type="match status" value="1"/>
</dbReference>
<dbReference type="InterPro" id="IPR015510">
    <property type="entry name" value="PGRP"/>
</dbReference>
<evidence type="ECO:0000256" key="2">
    <source>
        <dbReference type="ARBA" id="ARBA00022859"/>
    </source>
</evidence>
<comment type="similarity">
    <text evidence="1">Belongs to the N-acetylmuramoyl-L-alanine amidase 2 family.</text>
</comment>
<dbReference type="CDD" id="cd06583">
    <property type="entry name" value="PGRP"/>
    <property type="match status" value="1"/>
</dbReference>
<keyword evidence="3" id="KW-0732">Signal</keyword>
<dbReference type="InterPro" id="IPR002502">
    <property type="entry name" value="Amidase_domain"/>
</dbReference>
<dbReference type="PANTHER" id="PTHR11022:SF12">
    <property type="entry name" value="PEPTIDOGLYCAN RECOGNITION PROTEIN 3"/>
    <property type="match status" value="1"/>
</dbReference>
<evidence type="ECO:0000256" key="1">
    <source>
        <dbReference type="ARBA" id="ARBA00007553"/>
    </source>
</evidence>
<feature type="chain" id="PRO_5039292268" description="Peptidoglycan-recognition protein" evidence="3">
    <location>
        <begin position="31"/>
        <end position="225"/>
    </location>
</feature>
<evidence type="ECO:0000313" key="7">
    <source>
        <dbReference type="Proteomes" id="UP001046870"/>
    </source>
</evidence>
<accession>A0A9D3PWU0</accession>
<protein>
    <recommendedName>
        <fullName evidence="8">Peptidoglycan-recognition protein</fullName>
    </recommendedName>
</protein>
<reference evidence="6" key="1">
    <citation type="submission" date="2021-01" db="EMBL/GenBank/DDBJ databases">
        <authorList>
            <person name="Zahm M."/>
            <person name="Roques C."/>
            <person name="Cabau C."/>
            <person name="Klopp C."/>
            <person name="Donnadieu C."/>
            <person name="Jouanno E."/>
            <person name="Lampietro C."/>
            <person name="Louis A."/>
            <person name="Herpin A."/>
            <person name="Echchiki A."/>
            <person name="Berthelot C."/>
            <person name="Parey E."/>
            <person name="Roest-Crollius H."/>
            <person name="Braasch I."/>
            <person name="Postlethwait J."/>
            <person name="Bobe J."/>
            <person name="Montfort J."/>
            <person name="Bouchez O."/>
            <person name="Begum T."/>
            <person name="Mejri S."/>
            <person name="Adams A."/>
            <person name="Chen W.-J."/>
            <person name="Guiguen Y."/>
        </authorList>
    </citation>
    <scope>NUCLEOTIDE SEQUENCE</scope>
    <source>
        <strain evidence="6">YG-15Mar2019-1</strain>
        <tissue evidence="6">Brain</tissue>
    </source>
</reference>
<organism evidence="6 7">
    <name type="scientific">Megalops atlanticus</name>
    <name type="common">Tarpon</name>
    <name type="synonym">Clupea gigantea</name>
    <dbReference type="NCBI Taxonomy" id="7932"/>
    <lineage>
        <taxon>Eukaryota</taxon>
        <taxon>Metazoa</taxon>
        <taxon>Chordata</taxon>
        <taxon>Craniata</taxon>
        <taxon>Vertebrata</taxon>
        <taxon>Euteleostomi</taxon>
        <taxon>Actinopterygii</taxon>
        <taxon>Neopterygii</taxon>
        <taxon>Teleostei</taxon>
        <taxon>Elopiformes</taxon>
        <taxon>Megalopidae</taxon>
        <taxon>Megalops</taxon>
    </lineage>
</organism>
<feature type="domain" description="Peptidoglycan recognition protein family" evidence="5">
    <location>
        <begin position="64"/>
        <end position="206"/>
    </location>
</feature>
<dbReference type="SMART" id="SM00644">
    <property type="entry name" value="Ami_2"/>
    <property type="match status" value="1"/>
</dbReference>
<sequence length="225" mass="24719">MHSPGSLKMKMNIHGYFFLLFSLRCLPTRAFSNATVKEMDGQIRGKASEETRPSVDSITAGMCPNVVSRRQWGAVAPRSEERLQGPALRAVIHHTALWPCHGPGECRLQLAHIQELHMRGRDFHDIGYNFLIGGDGTVYEGRGWGVVGAHAKGNNHDSLGIAFMGNFNNETPTPAALSSTQKLLQCGVALGHLHPRYALLGHRDLAKTECPGEQLYAVLWLLAQC</sequence>
<dbReference type="AlphaFoldDB" id="A0A9D3PWU0"/>
<dbReference type="EMBL" id="JAFDVH010000009">
    <property type="protein sequence ID" value="KAG7470641.1"/>
    <property type="molecule type" value="Genomic_DNA"/>
</dbReference>
<dbReference type="GO" id="GO:0002376">
    <property type="term" value="P:immune system process"/>
    <property type="evidence" value="ECO:0007669"/>
    <property type="project" value="UniProtKB-KW"/>
</dbReference>
<dbReference type="OrthoDB" id="10001926at2759"/>
<dbReference type="GO" id="GO:0008270">
    <property type="term" value="F:zinc ion binding"/>
    <property type="evidence" value="ECO:0007669"/>
    <property type="project" value="InterPro"/>
</dbReference>
<evidence type="ECO:0000259" key="4">
    <source>
        <dbReference type="SMART" id="SM00644"/>
    </source>
</evidence>
<feature type="domain" description="N-acetylmuramoyl-L-alanine amidase" evidence="4">
    <location>
        <begin position="76"/>
        <end position="212"/>
    </location>
</feature>
<comment type="caution">
    <text evidence="6">The sequence shown here is derived from an EMBL/GenBank/DDBJ whole genome shotgun (WGS) entry which is preliminary data.</text>
</comment>
<dbReference type="FunFam" id="3.40.80.10:FF:000001">
    <property type="entry name" value="Peptidoglycan recognition protein 1"/>
    <property type="match status" value="1"/>
</dbReference>
<gene>
    <name evidence="6" type="ORF">MATL_G00115990</name>
</gene>
<evidence type="ECO:0000256" key="3">
    <source>
        <dbReference type="SAM" id="SignalP"/>
    </source>
</evidence>
<dbReference type="SUPFAM" id="SSF55846">
    <property type="entry name" value="N-acetylmuramoyl-L-alanine amidase-like"/>
    <property type="match status" value="1"/>
</dbReference>
<evidence type="ECO:0000259" key="5">
    <source>
        <dbReference type="SMART" id="SM00701"/>
    </source>
</evidence>
<dbReference type="InterPro" id="IPR006619">
    <property type="entry name" value="PGRP_domain_met/bac"/>
</dbReference>
<evidence type="ECO:0000313" key="6">
    <source>
        <dbReference type="EMBL" id="KAG7470641.1"/>
    </source>
</evidence>